<keyword evidence="6" id="KW-0221">Differentiation</keyword>
<dbReference type="GO" id="GO:0051781">
    <property type="term" value="P:positive regulation of cell division"/>
    <property type="evidence" value="ECO:0007669"/>
    <property type="project" value="UniProtKB-KW"/>
</dbReference>
<dbReference type="GO" id="GO:0030154">
    <property type="term" value="P:cell differentiation"/>
    <property type="evidence" value="ECO:0007669"/>
    <property type="project" value="UniProtKB-KW"/>
</dbReference>
<dbReference type="KEGG" id="pmrn:116945531"/>
<dbReference type="InterPro" id="IPR008996">
    <property type="entry name" value="IL1/FGF"/>
</dbReference>
<dbReference type="PROSITE" id="PS00247">
    <property type="entry name" value="HBGF_FGF"/>
    <property type="match status" value="1"/>
</dbReference>
<evidence type="ECO:0000313" key="11">
    <source>
        <dbReference type="Proteomes" id="UP001318040"/>
    </source>
</evidence>
<keyword evidence="11" id="KW-1185">Reference proteome</keyword>
<keyword evidence="7" id="KW-0339">Growth factor</keyword>
<dbReference type="AlphaFoldDB" id="A0AAJ7TFP2"/>
<feature type="compositionally biased region" description="Low complexity" evidence="10">
    <location>
        <begin position="56"/>
        <end position="74"/>
    </location>
</feature>
<evidence type="ECO:0000256" key="4">
    <source>
        <dbReference type="ARBA" id="ARBA00022525"/>
    </source>
</evidence>
<dbReference type="GO" id="GO:0005576">
    <property type="term" value="C:extracellular region"/>
    <property type="evidence" value="ECO:0007669"/>
    <property type="project" value="UniProtKB-SubCell"/>
</dbReference>
<evidence type="ECO:0000256" key="2">
    <source>
        <dbReference type="ARBA" id="ARBA00007936"/>
    </source>
</evidence>
<comment type="similarity">
    <text evidence="2 9">Belongs to the heparin-binding growth factors family.</text>
</comment>
<sequence>MGGAQPVLHLAVAACLVTCAPPNLTQCYPLATSSGHATVPRQFWLVGCRHNSRYPPASSNSSSSSSPSSSSPAALGLPGDGRGCTVGGSERALKRLERRGPRGYLAGIKRVRRLYCNVGIGYHLQVLPDGHVSGVHSESPYSLLEISTVQRGVVSIFGIKSGLFLAMSSRGSLYATPYFTDECKFGETLLPNNYNAYESSAHAGTFVALGKRGRVRNGGRVTPRMTATHFLPRL</sequence>
<evidence type="ECO:0000256" key="1">
    <source>
        <dbReference type="ARBA" id="ARBA00004613"/>
    </source>
</evidence>
<gene>
    <name evidence="12" type="primary">LOC116945531</name>
</gene>
<reference evidence="12" key="1">
    <citation type="submission" date="2025-08" db="UniProtKB">
        <authorList>
            <consortium name="RefSeq"/>
        </authorList>
    </citation>
    <scope>IDENTIFICATION</scope>
    <source>
        <tissue evidence="12">Sperm</tissue>
    </source>
</reference>
<evidence type="ECO:0000313" key="12">
    <source>
        <dbReference type="RefSeq" id="XP_032815793.1"/>
    </source>
</evidence>
<feature type="chain" id="PRO_5042312753" description="Fibroblast growth factor" evidence="9">
    <location>
        <begin position="28"/>
        <end position="234"/>
    </location>
</feature>
<evidence type="ECO:0000256" key="6">
    <source>
        <dbReference type="ARBA" id="ARBA00022782"/>
    </source>
</evidence>
<dbReference type="GO" id="GO:0008083">
    <property type="term" value="F:growth factor activity"/>
    <property type="evidence" value="ECO:0007669"/>
    <property type="project" value="UniProtKB-KW"/>
</dbReference>
<dbReference type="Proteomes" id="UP001318040">
    <property type="component" value="Chromosome 24"/>
</dbReference>
<evidence type="ECO:0000256" key="7">
    <source>
        <dbReference type="ARBA" id="ARBA00023030"/>
    </source>
</evidence>
<dbReference type="RefSeq" id="XP_032815793.1">
    <property type="nucleotide sequence ID" value="XM_032959902.1"/>
</dbReference>
<dbReference type="SUPFAM" id="SSF50353">
    <property type="entry name" value="Cytokine"/>
    <property type="match status" value="1"/>
</dbReference>
<keyword evidence="3" id="KW-0217">Developmental protein</keyword>
<dbReference type="PRINTS" id="PR00263">
    <property type="entry name" value="HBGFFGF"/>
</dbReference>
<dbReference type="PRINTS" id="PR00262">
    <property type="entry name" value="IL1HBGF"/>
</dbReference>
<keyword evidence="8" id="KW-0497">Mitogen</keyword>
<organism evidence="11 12">
    <name type="scientific">Petromyzon marinus</name>
    <name type="common">Sea lamprey</name>
    <dbReference type="NCBI Taxonomy" id="7757"/>
    <lineage>
        <taxon>Eukaryota</taxon>
        <taxon>Metazoa</taxon>
        <taxon>Chordata</taxon>
        <taxon>Craniata</taxon>
        <taxon>Vertebrata</taxon>
        <taxon>Cyclostomata</taxon>
        <taxon>Hyperoartia</taxon>
        <taxon>Petromyzontiformes</taxon>
        <taxon>Petromyzontidae</taxon>
        <taxon>Petromyzon</taxon>
    </lineage>
</organism>
<dbReference type="Pfam" id="PF00167">
    <property type="entry name" value="FGF"/>
    <property type="match status" value="1"/>
</dbReference>
<feature type="region of interest" description="Disordered" evidence="10">
    <location>
        <begin position="56"/>
        <end position="82"/>
    </location>
</feature>
<keyword evidence="4" id="KW-0964">Secreted</keyword>
<evidence type="ECO:0000256" key="9">
    <source>
        <dbReference type="RuleBase" id="RU049442"/>
    </source>
</evidence>
<evidence type="ECO:0000256" key="3">
    <source>
        <dbReference type="ARBA" id="ARBA00022473"/>
    </source>
</evidence>
<proteinExistence type="inferred from homology"/>
<dbReference type="Gene3D" id="2.80.10.50">
    <property type="match status" value="1"/>
</dbReference>
<protein>
    <recommendedName>
        <fullName evidence="9">Fibroblast growth factor</fullName>
        <shortName evidence="9">FGF</shortName>
    </recommendedName>
</protein>
<name>A0AAJ7TFP2_PETMA</name>
<dbReference type="FunFam" id="2.80.10.50:FF:000033">
    <property type="entry name" value="Fibroblast growth factor"/>
    <property type="match status" value="1"/>
</dbReference>
<evidence type="ECO:0000256" key="5">
    <source>
        <dbReference type="ARBA" id="ARBA00022729"/>
    </source>
</evidence>
<evidence type="ECO:0000256" key="8">
    <source>
        <dbReference type="ARBA" id="ARBA00023246"/>
    </source>
</evidence>
<dbReference type="SMART" id="SM00442">
    <property type="entry name" value="FGF"/>
    <property type="match status" value="1"/>
</dbReference>
<dbReference type="InterPro" id="IPR002209">
    <property type="entry name" value="Fibroblast_GF_fam"/>
</dbReference>
<feature type="signal peptide" evidence="9">
    <location>
        <begin position="1"/>
        <end position="27"/>
    </location>
</feature>
<keyword evidence="5 9" id="KW-0732">Signal</keyword>
<comment type="subcellular location">
    <subcellularLocation>
        <location evidence="1">Secreted</location>
    </subcellularLocation>
</comment>
<accession>A0AAJ7TFP2</accession>
<dbReference type="PANTHER" id="PTHR11486">
    <property type="entry name" value="FIBROBLAST GROWTH FACTOR"/>
    <property type="match status" value="1"/>
</dbReference>
<evidence type="ECO:0000256" key="10">
    <source>
        <dbReference type="SAM" id="MobiDB-lite"/>
    </source>
</evidence>